<keyword evidence="3" id="KW-1185">Reference proteome</keyword>
<gene>
    <name evidence="2" type="ORF">MEDL_10591</name>
</gene>
<name>A0A8S3QJF4_MYTED</name>
<accession>A0A8S3QJF4</accession>
<evidence type="ECO:0000256" key="1">
    <source>
        <dbReference type="SAM" id="Phobius"/>
    </source>
</evidence>
<sequence>MIVYPILSVFVLVFGIGFCFVFFKNKALTKQRRATTSIIQPQKAVIPHNSQNMVTGNSLYDVIDERDMLDNQCVQQLEKSSVDLQVFQDSNIRDSGEMKSFENQCNPCQLLPTAQTNSQEKNVKVDGRSLINDDSTSSFNEIHQKTSHDDLSLYQPMIKSEMSPPEVTEYLTLAPDNNGMNSGMPNHQIDAVSQKKNRMQHLQDVEKKAMINTYENVIGCSVHKSDI</sequence>
<keyword evidence="1" id="KW-0472">Membrane</keyword>
<evidence type="ECO:0000313" key="3">
    <source>
        <dbReference type="Proteomes" id="UP000683360"/>
    </source>
</evidence>
<reference evidence="2" key="1">
    <citation type="submission" date="2021-03" db="EMBL/GenBank/DDBJ databases">
        <authorList>
            <person name="Bekaert M."/>
        </authorList>
    </citation>
    <scope>NUCLEOTIDE SEQUENCE</scope>
</reference>
<dbReference type="EMBL" id="CAJPWZ010000527">
    <property type="protein sequence ID" value="CAG2195671.1"/>
    <property type="molecule type" value="Genomic_DNA"/>
</dbReference>
<keyword evidence="1" id="KW-0812">Transmembrane</keyword>
<dbReference type="AlphaFoldDB" id="A0A8S3QJF4"/>
<evidence type="ECO:0000313" key="2">
    <source>
        <dbReference type="EMBL" id="CAG2195671.1"/>
    </source>
</evidence>
<organism evidence="2 3">
    <name type="scientific">Mytilus edulis</name>
    <name type="common">Blue mussel</name>
    <dbReference type="NCBI Taxonomy" id="6550"/>
    <lineage>
        <taxon>Eukaryota</taxon>
        <taxon>Metazoa</taxon>
        <taxon>Spiralia</taxon>
        <taxon>Lophotrochozoa</taxon>
        <taxon>Mollusca</taxon>
        <taxon>Bivalvia</taxon>
        <taxon>Autobranchia</taxon>
        <taxon>Pteriomorphia</taxon>
        <taxon>Mytilida</taxon>
        <taxon>Mytiloidea</taxon>
        <taxon>Mytilidae</taxon>
        <taxon>Mytilinae</taxon>
        <taxon>Mytilus</taxon>
    </lineage>
</organism>
<protein>
    <submittedName>
        <fullName evidence="2">Uncharacterized protein</fullName>
    </submittedName>
</protein>
<comment type="caution">
    <text evidence="2">The sequence shown here is derived from an EMBL/GenBank/DDBJ whole genome shotgun (WGS) entry which is preliminary data.</text>
</comment>
<feature type="transmembrane region" description="Helical" evidence="1">
    <location>
        <begin position="6"/>
        <end position="23"/>
    </location>
</feature>
<keyword evidence="1" id="KW-1133">Transmembrane helix</keyword>
<dbReference type="Proteomes" id="UP000683360">
    <property type="component" value="Unassembled WGS sequence"/>
</dbReference>
<proteinExistence type="predicted"/>